<dbReference type="PROSITE" id="PS00885">
    <property type="entry name" value="EPSP_SYNTHASE_2"/>
    <property type="match status" value="1"/>
</dbReference>
<dbReference type="CDD" id="cd01556">
    <property type="entry name" value="EPSP_synthase"/>
    <property type="match status" value="1"/>
</dbReference>
<comment type="pathway">
    <text evidence="2 9">Metabolic intermediate biosynthesis; chorismate biosynthesis; chorismate from D-erythrose 4-phosphate and phosphoenolpyruvate: step 6/7.</text>
</comment>
<dbReference type="FunFam" id="3.65.10.10:FF:000005">
    <property type="entry name" value="3-phosphoshikimate 1-carboxyvinyltransferase"/>
    <property type="match status" value="1"/>
</dbReference>
<dbReference type="EC" id="2.5.1.19" evidence="9"/>
<evidence type="ECO:0000256" key="6">
    <source>
        <dbReference type="ARBA" id="ARBA00022679"/>
    </source>
</evidence>
<evidence type="ECO:0000256" key="5">
    <source>
        <dbReference type="ARBA" id="ARBA00022605"/>
    </source>
</evidence>
<feature type="binding site" evidence="9">
    <location>
        <position position="165"/>
    </location>
    <ligand>
        <name>3-phosphoshikimate</name>
        <dbReference type="ChEBI" id="CHEBI:145989"/>
    </ligand>
</feature>
<dbReference type="NCBIfam" id="TIGR01356">
    <property type="entry name" value="aroA"/>
    <property type="match status" value="1"/>
</dbReference>
<dbReference type="RefSeq" id="WP_265134820.1">
    <property type="nucleotide sequence ID" value="NZ_FXTX01000020.1"/>
</dbReference>
<dbReference type="GO" id="GO:0005737">
    <property type="term" value="C:cytoplasm"/>
    <property type="evidence" value="ECO:0007669"/>
    <property type="project" value="UniProtKB-SubCell"/>
</dbReference>
<comment type="subcellular location">
    <subcellularLocation>
        <location evidence="9">Cytoplasm</location>
    </subcellularLocation>
</comment>
<name>A0AA45WNZ0_9AQUI</name>
<evidence type="ECO:0000256" key="7">
    <source>
        <dbReference type="ARBA" id="ARBA00023141"/>
    </source>
</evidence>
<evidence type="ECO:0000313" key="12">
    <source>
        <dbReference type="Proteomes" id="UP001157947"/>
    </source>
</evidence>
<evidence type="ECO:0000256" key="8">
    <source>
        <dbReference type="ARBA" id="ARBA00044633"/>
    </source>
</evidence>
<dbReference type="FunFam" id="3.65.10.10:FF:000006">
    <property type="entry name" value="3-phosphoshikimate 1-carboxyvinyltransferase"/>
    <property type="match status" value="1"/>
</dbReference>
<comment type="function">
    <text evidence="1 9">Catalyzes the transfer of the enolpyruvyl moiety of phosphoenolpyruvate (PEP) to the 5-hydroxyl of shikimate-3-phosphate (S3P) to produce enolpyruvyl shikimate-3-phosphate and inorganic phosphate.</text>
</comment>
<dbReference type="Proteomes" id="UP001157947">
    <property type="component" value="Unassembled WGS sequence"/>
</dbReference>
<organism evidence="11 12">
    <name type="scientific">Venenivibrio stagnispumantis</name>
    <dbReference type="NCBI Taxonomy" id="407998"/>
    <lineage>
        <taxon>Bacteria</taxon>
        <taxon>Pseudomonadati</taxon>
        <taxon>Aquificota</taxon>
        <taxon>Aquificia</taxon>
        <taxon>Aquificales</taxon>
        <taxon>Hydrogenothermaceae</taxon>
        <taxon>Venenivibrio</taxon>
    </lineage>
</organism>
<protein>
    <recommendedName>
        <fullName evidence="9">3-phosphoshikimate 1-carboxyvinyltransferase</fullName>
        <ecNumber evidence="9">2.5.1.19</ecNumber>
    </recommendedName>
    <alternativeName>
        <fullName evidence="9">5-enolpyruvylshikimate-3-phosphate synthase</fullName>
        <shortName evidence="9">EPSP synthase</shortName>
        <shortName evidence="9">EPSPS</shortName>
    </alternativeName>
</protein>
<keyword evidence="12" id="KW-1185">Reference proteome</keyword>
<evidence type="ECO:0000313" key="11">
    <source>
        <dbReference type="EMBL" id="SMP19991.1"/>
    </source>
</evidence>
<evidence type="ECO:0000256" key="1">
    <source>
        <dbReference type="ARBA" id="ARBA00002174"/>
    </source>
</evidence>
<dbReference type="InterPro" id="IPR001986">
    <property type="entry name" value="Enolpyruvate_Tfrase_dom"/>
</dbReference>
<dbReference type="Gene3D" id="3.65.10.10">
    <property type="entry name" value="Enolpyruvate transferase domain"/>
    <property type="match status" value="2"/>
</dbReference>
<evidence type="ECO:0000256" key="2">
    <source>
        <dbReference type="ARBA" id="ARBA00004811"/>
    </source>
</evidence>
<feature type="binding site" evidence="9">
    <location>
        <position position="22"/>
    </location>
    <ligand>
        <name>3-phosphoshikimate</name>
        <dbReference type="ChEBI" id="CHEBI:145989"/>
    </ligand>
</feature>
<feature type="binding site" evidence="9">
    <location>
        <position position="389"/>
    </location>
    <ligand>
        <name>phosphoenolpyruvate</name>
        <dbReference type="ChEBI" id="CHEBI:58702"/>
    </ligand>
</feature>
<dbReference type="AlphaFoldDB" id="A0AA45WNZ0"/>
<dbReference type="SUPFAM" id="SSF55205">
    <property type="entry name" value="EPT/RTPC-like"/>
    <property type="match status" value="1"/>
</dbReference>
<feature type="active site" description="Proton acceptor" evidence="9">
    <location>
        <position position="316"/>
    </location>
</feature>
<comment type="similarity">
    <text evidence="3 9">Belongs to the EPSP synthase family.</text>
</comment>
<accession>A0AA45WNZ0</accession>
<feature type="binding site" evidence="9">
    <location>
        <position position="120"/>
    </location>
    <ligand>
        <name>phosphoenolpyruvate</name>
        <dbReference type="ChEBI" id="CHEBI:58702"/>
    </ligand>
</feature>
<feature type="binding site" evidence="9">
    <location>
        <position position="167"/>
    </location>
    <ligand>
        <name>3-phosphoshikimate</name>
        <dbReference type="ChEBI" id="CHEBI:145989"/>
    </ligand>
</feature>
<comment type="catalytic activity">
    <reaction evidence="8">
        <text>3-phosphoshikimate + phosphoenolpyruvate = 5-O-(1-carboxyvinyl)-3-phosphoshikimate + phosphate</text>
        <dbReference type="Rhea" id="RHEA:21256"/>
        <dbReference type="ChEBI" id="CHEBI:43474"/>
        <dbReference type="ChEBI" id="CHEBI:57701"/>
        <dbReference type="ChEBI" id="CHEBI:58702"/>
        <dbReference type="ChEBI" id="CHEBI:145989"/>
        <dbReference type="EC" id="2.5.1.19"/>
    </reaction>
    <physiologicalReaction direction="left-to-right" evidence="8">
        <dbReference type="Rhea" id="RHEA:21257"/>
    </physiologicalReaction>
</comment>
<feature type="binding site" evidence="9">
    <location>
        <position position="316"/>
    </location>
    <ligand>
        <name>3-phosphoshikimate</name>
        <dbReference type="ChEBI" id="CHEBI:145989"/>
    </ligand>
</feature>
<feature type="domain" description="Enolpyruvate transferase" evidence="10">
    <location>
        <begin position="7"/>
        <end position="423"/>
    </location>
</feature>
<comment type="caution">
    <text evidence="11">The sequence shown here is derived from an EMBL/GenBank/DDBJ whole genome shotgun (WGS) entry which is preliminary data.</text>
</comment>
<dbReference type="GO" id="GO:0009073">
    <property type="term" value="P:aromatic amino acid family biosynthetic process"/>
    <property type="evidence" value="ECO:0007669"/>
    <property type="project" value="UniProtKB-KW"/>
</dbReference>
<feature type="binding site" evidence="9">
    <location>
        <position position="26"/>
    </location>
    <ligand>
        <name>3-phosphoshikimate</name>
        <dbReference type="ChEBI" id="CHEBI:145989"/>
    </ligand>
</feature>
<dbReference type="Pfam" id="PF00275">
    <property type="entry name" value="EPSP_synthase"/>
    <property type="match status" value="1"/>
</dbReference>
<dbReference type="GO" id="GO:0008652">
    <property type="term" value="P:amino acid biosynthetic process"/>
    <property type="evidence" value="ECO:0007669"/>
    <property type="project" value="UniProtKB-KW"/>
</dbReference>
<dbReference type="InterPro" id="IPR013792">
    <property type="entry name" value="RNA3'P_cycl/enolpyr_Trfase_a/b"/>
</dbReference>
<evidence type="ECO:0000256" key="3">
    <source>
        <dbReference type="ARBA" id="ARBA00009948"/>
    </source>
</evidence>
<feature type="binding site" evidence="9">
    <location>
        <position position="343"/>
    </location>
    <ligand>
        <name>3-phosphoshikimate</name>
        <dbReference type="ChEBI" id="CHEBI:145989"/>
    </ligand>
</feature>
<proteinExistence type="inferred from homology"/>
<dbReference type="PANTHER" id="PTHR21090:SF5">
    <property type="entry name" value="PENTAFUNCTIONAL AROM POLYPEPTIDE"/>
    <property type="match status" value="1"/>
</dbReference>
<dbReference type="PANTHER" id="PTHR21090">
    <property type="entry name" value="AROM/DEHYDROQUINATE SYNTHASE"/>
    <property type="match status" value="1"/>
</dbReference>
<feature type="binding site" evidence="9">
    <location>
        <position position="21"/>
    </location>
    <ligand>
        <name>3-phosphoshikimate</name>
        <dbReference type="ChEBI" id="CHEBI:145989"/>
    </ligand>
</feature>
<feature type="binding site" evidence="9">
    <location>
        <position position="167"/>
    </location>
    <ligand>
        <name>phosphoenolpyruvate</name>
        <dbReference type="ChEBI" id="CHEBI:58702"/>
    </ligand>
</feature>
<dbReference type="GO" id="GO:0003866">
    <property type="term" value="F:3-phosphoshikimate 1-carboxyvinyltransferase activity"/>
    <property type="evidence" value="ECO:0007669"/>
    <property type="project" value="UniProtKB-UniRule"/>
</dbReference>
<evidence type="ECO:0000259" key="10">
    <source>
        <dbReference type="Pfam" id="PF00275"/>
    </source>
</evidence>
<keyword evidence="4 9" id="KW-0963">Cytoplasm</keyword>
<gene>
    <name evidence="9" type="primary">aroA</name>
    <name evidence="11" type="ORF">SAMN06264868_1205</name>
</gene>
<reference evidence="11" key="1">
    <citation type="submission" date="2017-05" db="EMBL/GenBank/DDBJ databases">
        <authorList>
            <person name="Varghese N."/>
            <person name="Submissions S."/>
        </authorList>
    </citation>
    <scope>NUCLEOTIDE SEQUENCE</scope>
    <source>
        <strain evidence="11">DSM 18763</strain>
    </source>
</reference>
<comment type="subunit">
    <text evidence="9">Monomer.</text>
</comment>
<dbReference type="EMBL" id="FXTX01000020">
    <property type="protein sequence ID" value="SMP19991.1"/>
    <property type="molecule type" value="Genomic_DNA"/>
</dbReference>
<keyword evidence="7 9" id="KW-0057">Aromatic amino acid biosynthesis</keyword>
<dbReference type="InterPro" id="IPR006264">
    <property type="entry name" value="EPSP_synthase"/>
</dbReference>
<keyword evidence="5 9" id="KW-0028">Amino-acid biosynthesis</keyword>
<dbReference type="PIRSF" id="PIRSF000505">
    <property type="entry name" value="EPSPS"/>
    <property type="match status" value="1"/>
</dbReference>
<dbReference type="GO" id="GO:0009423">
    <property type="term" value="P:chorismate biosynthetic process"/>
    <property type="evidence" value="ECO:0007669"/>
    <property type="project" value="UniProtKB-UniRule"/>
</dbReference>
<feature type="binding site" evidence="9">
    <location>
        <position position="92"/>
    </location>
    <ligand>
        <name>phosphoenolpyruvate</name>
        <dbReference type="ChEBI" id="CHEBI:58702"/>
    </ligand>
</feature>
<feature type="binding site" evidence="9">
    <location>
        <position position="347"/>
    </location>
    <ligand>
        <name>phosphoenolpyruvate</name>
        <dbReference type="ChEBI" id="CHEBI:58702"/>
    </ligand>
</feature>
<dbReference type="InterPro" id="IPR036968">
    <property type="entry name" value="Enolpyruvate_Tfrase_sf"/>
</dbReference>
<keyword evidence="6 9" id="KW-0808">Transferase</keyword>
<dbReference type="HAMAP" id="MF_00210">
    <property type="entry name" value="EPSP_synth"/>
    <property type="match status" value="1"/>
</dbReference>
<sequence>MEKKISKVNRLLGRLRVPSDKSISHRSIILTSLAKGVSTVKNFLKAGDTITTLNTYKKLGVNIYEKNEVIYVEGKGLYLSEPEDILNMENSGTTTRLTAGVIAGNNIFAAFTGDNSLRKRPMKRVLEPLRQMGAVADGRKNGEYLPFYIRGGNLKGIEFFNEKSSAQVKSALLLAGLYAQGKTTITEPIISRDHTEKMLKSMGADITIEQDEFYKVSINPSGELNPIEIDVPADPSSAAFFIAAATIVPNSEILLKDVLINKTRDGFIRKLKEMGANIEYINQREQAGEPVADILVKSAQLKATKVSKEEVPSMIDEIPLLAIIATQAEGETIITGASELRVKESDRIKAVVENLKALGLQAEELPDGMIIKGKQKVKGGIINSYKDHRIAMGFSILGLIAEEGIKIIDADCVFISYPEFYTHLEKIIE</sequence>
<evidence type="ECO:0000256" key="4">
    <source>
        <dbReference type="ARBA" id="ARBA00022490"/>
    </source>
</evidence>
<evidence type="ECO:0000256" key="9">
    <source>
        <dbReference type="HAMAP-Rule" id="MF_00210"/>
    </source>
</evidence>
<dbReference type="InterPro" id="IPR023193">
    <property type="entry name" value="EPSP_synthase_CS"/>
</dbReference>
<comment type="caution">
    <text evidence="9">Lacks conserved residue(s) required for the propagation of feature annotation.</text>
</comment>
<feature type="binding site" evidence="9">
    <location>
        <position position="21"/>
    </location>
    <ligand>
        <name>phosphoenolpyruvate</name>
        <dbReference type="ChEBI" id="CHEBI:58702"/>
    </ligand>
</feature>